<name>A0A0W4ZIQ1_PNEJ7</name>
<dbReference type="Pfam" id="PF12937">
    <property type="entry name" value="F-box-like"/>
    <property type="match status" value="1"/>
</dbReference>
<feature type="repeat" description="WD" evidence="3">
    <location>
        <begin position="365"/>
        <end position="404"/>
    </location>
</feature>
<protein>
    <recommendedName>
        <fullName evidence="4">F-box domain-containing protein</fullName>
    </recommendedName>
</protein>
<dbReference type="InterPro" id="IPR036322">
    <property type="entry name" value="WD40_repeat_dom_sf"/>
</dbReference>
<dbReference type="SUPFAM" id="SSF81383">
    <property type="entry name" value="F-box domain"/>
    <property type="match status" value="1"/>
</dbReference>
<dbReference type="InterPro" id="IPR001680">
    <property type="entry name" value="WD40_rpt"/>
</dbReference>
<dbReference type="PRINTS" id="PR00320">
    <property type="entry name" value="GPROTEINBRPT"/>
</dbReference>
<feature type="domain" description="F-box" evidence="4">
    <location>
        <begin position="7"/>
        <end position="53"/>
    </location>
</feature>
<evidence type="ECO:0000256" key="3">
    <source>
        <dbReference type="PROSITE-ProRule" id="PRU00221"/>
    </source>
</evidence>
<dbReference type="SUPFAM" id="SSF50978">
    <property type="entry name" value="WD40 repeat-like"/>
    <property type="match status" value="1"/>
</dbReference>
<dbReference type="PROSITE" id="PS00678">
    <property type="entry name" value="WD_REPEATS_1"/>
    <property type="match status" value="4"/>
</dbReference>
<dbReference type="STRING" id="1408657.A0A0W4ZIQ1"/>
<dbReference type="RefSeq" id="XP_018228809.1">
    <property type="nucleotide sequence ID" value="XM_018374929.1"/>
</dbReference>
<keyword evidence="1 3" id="KW-0853">WD repeat</keyword>
<dbReference type="PROSITE" id="PS50181">
    <property type="entry name" value="FBOX"/>
    <property type="match status" value="1"/>
</dbReference>
<proteinExistence type="predicted"/>
<keyword evidence="2" id="KW-0677">Repeat</keyword>
<feature type="repeat" description="WD" evidence="3">
    <location>
        <begin position="285"/>
        <end position="324"/>
    </location>
</feature>
<dbReference type="Gene3D" id="2.130.10.10">
    <property type="entry name" value="YVTN repeat-like/Quinoprotein amine dehydrogenase"/>
    <property type="match status" value="2"/>
</dbReference>
<evidence type="ECO:0000313" key="5">
    <source>
        <dbReference type="EMBL" id="KTW28247.1"/>
    </source>
</evidence>
<dbReference type="SMART" id="SM00320">
    <property type="entry name" value="WD40"/>
    <property type="match status" value="7"/>
</dbReference>
<dbReference type="Pfam" id="PF00400">
    <property type="entry name" value="WD40"/>
    <property type="match status" value="6"/>
</dbReference>
<dbReference type="Gene3D" id="1.20.1280.50">
    <property type="match status" value="1"/>
</dbReference>
<dbReference type="Proteomes" id="UP000053447">
    <property type="component" value="Unassembled WGS sequence"/>
</dbReference>
<dbReference type="VEuPathDB" id="FungiDB:T551_02666"/>
<dbReference type="PANTHER" id="PTHR22847:SF745">
    <property type="entry name" value="F-BOX_WD REPEAT-CONTAINING PROTEIN 7"/>
    <property type="match status" value="1"/>
</dbReference>
<dbReference type="SMART" id="SM00256">
    <property type="entry name" value="FBOX"/>
    <property type="match status" value="1"/>
</dbReference>
<dbReference type="AlphaFoldDB" id="A0A0W4ZIQ1"/>
<feature type="repeat" description="WD" evidence="3">
    <location>
        <begin position="239"/>
        <end position="268"/>
    </location>
</feature>
<dbReference type="InterPro" id="IPR001810">
    <property type="entry name" value="F-box_dom"/>
</dbReference>
<comment type="caution">
    <text evidence="5">The sequence shown here is derived from an EMBL/GenBank/DDBJ whole genome shotgun (WGS) entry which is preliminary data.</text>
</comment>
<dbReference type="InterPro" id="IPR019775">
    <property type="entry name" value="WD40_repeat_CS"/>
</dbReference>
<dbReference type="EMBL" id="LFWA01000012">
    <property type="protein sequence ID" value="KTW28247.1"/>
    <property type="molecule type" value="Genomic_DNA"/>
</dbReference>
<organism evidence="5 6">
    <name type="scientific">Pneumocystis jirovecii (strain RU7)</name>
    <name type="common">Human pneumocystis pneumonia agent</name>
    <dbReference type="NCBI Taxonomy" id="1408657"/>
    <lineage>
        <taxon>Eukaryota</taxon>
        <taxon>Fungi</taxon>
        <taxon>Dikarya</taxon>
        <taxon>Ascomycota</taxon>
        <taxon>Taphrinomycotina</taxon>
        <taxon>Pneumocystomycetes</taxon>
        <taxon>Pneumocystaceae</taxon>
        <taxon>Pneumocystis</taxon>
    </lineage>
</organism>
<reference evidence="6" key="1">
    <citation type="journal article" date="2016" name="Nat. Commun.">
        <title>Genome analysis of three Pneumocystis species reveals adaptation mechanisms to life exclusively in mammalian hosts.</title>
        <authorList>
            <person name="Ma L."/>
            <person name="Chen Z."/>
            <person name="Huang D.W."/>
            <person name="Kutty G."/>
            <person name="Ishihara M."/>
            <person name="Wang H."/>
            <person name="Abouelleil A."/>
            <person name="Bishop L."/>
            <person name="Davey E."/>
            <person name="Deng R."/>
            <person name="Deng X."/>
            <person name="Fan L."/>
            <person name="Fantoni G."/>
            <person name="Fitzgerald M."/>
            <person name="Gogineni E."/>
            <person name="Goldberg J.M."/>
            <person name="Handley G."/>
            <person name="Hu X."/>
            <person name="Huber C."/>
            <person name="Jiao X."/>
            <person name="Jones K."/>
            <person name="Levin J.Z."/>
            <person name="Liu Y."/>
            <person name="Macdonald P."/>
            <person name="Melnikov A."/>
            <person name="Raley C."/>
            <person name="Sassi M."/>
            <person name="Sherman B.T."/>
            <person name="Song X."/>
            <person name="Sykes S."/>
            <person name="Tran B."/>
            <person name="Walsh L."/>
            <person name="Xia Y."/>
            <person name="Yang J."/>
            <person name="Young S."/>
            <person name="Zeng Q."/>
            <person name="Zheng X."/>
            <person name="Stephens R."/>
            <person name="Nusbaum C."/>
            <person name="Birren B.W."/>
            <person name="Azadi P."/>
            <person name="Lempicki R.A."/>
            <person name="Cuomo C.A."/>
            <person name="Kovacs J.A."/>
        </authorList>
    </citation>
    <scope>NUCLEOTIDE SEQUENCE [LARGE SCALE GENOMIC DNA]</scope>
    <source>
        <strain evidence="6">RU7</strain>
    </source>
</reference>
<feature type="repeat" description="WD" evidence="3">
    <location>
        <begin position="157"/>
        <end position="191"/>
    </location>
</feature>
<dbReference type="InterPro" id="IPR036047">
    <property type="entry name" value="F-box-like_dom_sf"/>
</dbReference>
<dbReference type="InterPro" id="IPR020472">
    <property type="entry name" value="WD40_PAC1"/>
</dbReference>
<evidence type="ECO:0000256" key="2">
    <source>
        <dbReference type="ARBA" id="ARBA00022737"/>
    </source>
</evidence>
<evidence type="ECO:0000313" key="6">
    <source>
        <dbReference type="Proteomes" id="UP000053447"/>
    </source>
</evidence>
<dbReference type="GeneID" id="28941184"/>
<dbReference type="CDD" id="cd00200">
    <property type="entry name" value="WD40"/>
    <property type="match status" value="1"/>
</dbReference>
<evidence type="ECO:0000256" key="1">
    <source>
        <dbReference type="ARBA" id="ARBA00022574"/>
    </source>
</evidence>
<dbReference type="InterPro" id="IPR015943">
    <property type="entry name" value="WD40/YVTN_repeat-like_dom_sf"/>
</dbReference>
<gene>
    <name evidence="5" type="ORF">T551_02666</name>
</gene>
<accession>A0A0W4ZIQ1</accession>
<evidence type="ECO:0000259" key="4">
    <source>
        <dbReference type="PROSITE" id="PS50181"/>
    </source>
</evidence>
<dbReference type="PROSITE" id="PS50082">
    <property type="entry name" value="WD_REPEATS_2"/>
    <property type="match status" value="6"/>
</dbReference>
<dbReference type="PANTHER" id="PTHR22847">
    <property type="entry name" value="WD40 REPEAT PROTEIN"/>
    <property type="match status" value="1"/>
</dbReference>
<feature type="repeat" description="WD" evidence="3">
    <location>
        <begin position="197"/>
        <end position="238"/>
    </location>
</feature>
<dbReference type="PROSITE" id="PS50294">
    <property type="entry name" value="WD_REPEATS_REGION"/>
    <property type="match status" value="5"/>
</dbReference>
<keyword evidence="6" id="KW-1185">Reference proteome</keyword>
<sequence>MIQKERIDFIQKLPYELSFNIFSYLSHIEILVCMLVCKRWYSVATHPLVWKQLYKHQQWKVNYERIGHCEEWAQKEMQRLRDWVMQHPQQCSLEQMFKQTLPADSMFRPPHITFLSNTELVLNWRFLYLQRYRLLKNWEKGAYVCYTVPRTLTLEYDEMHEDGIYCIEFNRNWIVSGSKDTTIRIWDLQKGICHKVFRGHRASVLTLQFDVNMNILVSGSSDTLVIIWNLSSGKILSIYKGHTDSVLSLCFDTKHIVTCSKDSTIRIWHHVDHVKEGKRHYVHVLRGHHAAVNAVQLKEDRIVSASGDRTIRIWNVYTGVCLRTIMCHQRGIACLQFDGKHIVSGSSDHLVRLFDANSGQVLRTFEGHLDLVRTVQYHSHKIISGSYDENICIWDLFSGKLLHQIKSKDTGRIYRIAFDDIRIISCGQKKHIIVYDFGHNIDTTFF</sequence>
<feature type="repeat" description="WD" evidence="3">
    <location>
        <begin position="325"/>
        <end position="364"/>
    </location>
</feature>
<dbReference type="OrthoDB" id="19711at2759"/>